<dbReference type="PANTHER" id="PTHR23088:SF27">
    <property type="entry name" value="DEAMINATED GLUTATHIONE AMIDASE"/>
    <property type="match status" value="1"/>
</dbReference>
<dbReference type="PROSITE" id="PS50263">
    <property type="entry name" value="CN_HYDROLASE"/>
    <property type="match status" value="1"/>
</dbReference>
<evidence type="ECO:0000256" key="1">
    <source>
        <dbReference type="ARBA" id="ARBA00010613"/>
    </source>
</evidence>
<dbReference type="Pfam" id="PF00795">
    <property type="entry name" value="CN_hydrolase"/>
    <property type="match status" value="1"/>
</dbReference>
<dbReference type="InterPro" id="IPR036526">
    <property type="entry name" value="C-N_Hydrolase_sf"/>
</dbReference>
<reference evidence="3" key="1">
    <citation type="submission" date="2020-10" db="EMBL/GenBank/DDBJ databases">
        <authorList>
            <person name="Gilroy R."/>
        </authorList>
    </citation>
    <scope>NUCLEOTIDE SEQUENCE</scope>
    <source>
        <strain evidence="3">6276</strain>
    </source>
</reference>
<dbReference type="InterPro" id="IPR001110">
    <property type="entry name" value="UPF0012_CS"/>
</dbReference>
<comment type="similarity">
    <text evidence="1">Belongs to the carbon-nitrogen hydrolase superfamily. NIT1/NIT2 family.</text>
</comment>
<reference evidence="3" key="2">
    <citation type="journal article" date="2021" name="PeerJ">
        <title>Extensive microbial diversity within the chicken gut microbiome revealed by metagenomics and culture.</title>
        <authorList>
            <person name="Gilroy R."/>
            <person name="Ravi A."/>
            <person name="Getino M."/>
            <person name="Pursley I."/>
            <person name="Horton D.L."/>
            <person name="Alikhan N.F."/>
            <person name="Baker D."/>
            <person name="Gharbi K."/>
            <person name="Hall N."/>
            <person name="Watson M."/>
            <person name="Adriaenssens E.M."/>
            <person name="Foster-Nyarko E."/>
            <person name="Jarju S."/>
            <person name="Secka A."/>
            <person name="Antonio M."/>
            <person name="Oren A."/>
            <person name="Chaudhuri R.R."/>
            <person name="La Ragione R."/>
            <person name="Hildebrand F."/>
            <person name="Pallen M.J."/>
        </authorList>
    </citation>
    <scope>NUCLEOTIDE SEQUENCE</scope>
    <source>
        <strain evidence="3">6276</strain>
    </source>
</reference>
<comment type="caution">
    <text evidence="3">The sequence shown here is derived from an EMBL/GenBank/DDBJ whole genome shotgun (WGS) entry which is preliminary data.</text>
</comment>
<feature type="domain" description="CN hydrolase" evidence="2">
    <location>
        <begin position="8"/>
        <end position="250"/>
    </location>
</feature>
<organism evidence="3 4">
    <name type="scientific">Candidatus Scatousia excrementigallinarum</name>
    <dbReference type="NCBI Taxonomy" id="2840935"/>
    <lineage>
        <taxon>Bacteria</taxon>
        <taxon>Candidatus Scatousia</taxon>
    </lineage>
</organism>
<dbReference type="PANTHER" id="PTHR23088">
    <property type="entry name" value="NITRILASE-RELATED"/>
    <property type="match status" value="1"/>
</dbReference>
<dbReference type="AlphaFoldDB" id="A0A9D1EYT1"/>
<name>A0A9D1EYT1_9BACT</name>
<evidence type="ECO:0000313" key="4">
    <source>
        <dbReference type="Proteomes" id="UP000823928"/>
    </source>
</evidence>
<dbReference type="SUPFAM" id="SSF56317">
    <property type="entry name" value="Carbon-nitrogen hydrolase"/>
    <property type="match status" value="1"/>
</dbReference>
<dbReference type="EMBL" id="DVIU01000108">
    <property type="protein sequence ID" value="HIS35982.1"/>
    <property type="molecule type" value="Genomic_DNA"/>
</dbReference>
<dbReference type="PROSITE" id="PS01227">
    <property type="entry name" value="UPF0012"/>
    <property type="match status" value="1"/>
</dbReference>
<evidence type="ECO:0000313" key="3">
    <source>
        <dbReference type="EMBL" id="HIS35982.1"/>
    </source>
</evidence>
<gene>
    <name evidence="3" type="ORF">IAC10_05050</name>
</gene>
<sequence>MEEAEKVIKAAALQMQSIIADRNANYQKVETIIRRDLESDTDILVLPEVWTVGWSCEDFCACAEDIEDSETVKFLSRLAKEFNVNILGGSFIQKCGSGKCLNTCPVINRKGELVAVYSKNHLYSYCGCKEGDYIKPGESPVMVNLDGVKIGLTICYDIRFPEIFRAYRCAGADLLVNMAAWGIKKPIPWEYLTGARAVENQCFMIALTQSGEIKNGEYNIGHSRIFDFCGETIAEIKNQREGIMSCKIDLAPMYEYRKICTILKDIRENYEVKSI</sequence>
<dbReference type="Proteomes" id="UP000823928">
    <property type="component" value="Unassembled WGS sequence"/>
</dbReference>
<accession>A0A9D1EYT1</accession>
<dbReference type="InterPro" id="IPR003010">
    <property type="entry name" value="C-N_Hydrolase"/>
</dbReference>
<evidence type="ECO:0000259" key="2">
    <source>
        <dbReference type="PROSITE" id="PS50263"/>
    </source>
</evidence>
<dbReference type="Gene3D" id="3.60.110.10">
    <property type="entry name" value="Carbon-nitrogen hydrolase"/>
    <property type="match status" value="1"/>
</dbReference>
<proteinExistence type="inferred from homology"/>
<protein>
    <recommendedName>
        <fullName evidence="2">CN hydrolase domain-containing protein</fullName>
    </recommendedName>
</protein>